<evidence type="ECO:0000313" key="7">
    <source>
        <dbReference type="Proteomes" id="UP000548867"/>
    </source>
</evidence>
<evidence type="ECO:0008006" key="8">
    <source>
        <dbReference type="Google" id="ProtNLM"/>
    </source>
</evidence>
<dbReference type="GO" id="GO:0016020">
    <property type="term" value="C:membrane"/>
    <property type="evidence" value="ECO:0007669"/>
    <property type="project" value="UniProtKB-SubCell"/>
</dbReference>
<gene>
    <name evidence="6" type="ORF">GGR38_003186</name>
</gene>
<dbReference type="InterPro" id="IPR001129">
    <property type="entry name" value="Membr-assoc_MAPEG"/>
</dbReference>
<keyword evidence="3 5" id="KW-1133">Transmembrane helix</keyword>
<dbReference type="Pfam" id="PF01124">
    <property type="entry name" value="MAPEG"/>
    <property type="match status" value="1"/>
</dbReference>
<dbReference type="PANTHER" id="PTHR35814">
    <property type="match status" value="1"/>
</dbReference>
<dbReference type="EMBL" id="JACIDX010000012">
    <property type="protein sequence ID" value="MBB3956228.1"/>
    <property type="molecule type" value="Genomic_DNA"/>
</dbReference>
<accession>A0A7W6CKS8</accession>
<feature type="transmembrane region" description="Helical" evidence="5">
    <location>
        <begin position="6"/>
        <end position="30"/>
    </location>
</feature>
<evidence type="ECO:0000256" key="4">
    <source>
        <dbReference type="ARBA" id="ARBA00023136"/>
    </source>
</evidence>
<evidence type="ECO:0000313" key="6">
    <source>
        <dbReference type="EMBL" id="MBB3956228.1"/>
    </source>
</evidence>
<dbReference type="InterPro" id="IPR023352">
    <property type="entry name" value="MAPEG-like_dom_sf"/>
</dbReference>
<name>A0A7W6CKS8_9SPHN</name>
<dbReference type="AlphaFoldDB" id="A0A7W6CKS8"/>
<sequence length="137" mass="14606">MNLLGLTPVLLPTTLCLCAAAAVINFWLGVRIGRLRIARKVEMGDGNDPLIYARMRAQSNFIENTPITLILVAVVELAGKGGWWLPVAGAVFMGGRVMHAFGMDGNFKPGRPFGTASAYLVQLALAVVAVLTAVRVI</sequence>
<keyword evidence="7" id="KW-1185">Reference proteome</keyword>
<evidence type="ECO:0000256" key="1">
    <source>
        <dbReference type="ARBA" id="ARBA00004370"/>
    </source>
</evidence>
<dbReference type="PANTHER" id="PTHR35814:SF1">
    <property type="entry name" value="GLUTATHIONE S-TRANSFERASE-RELATED"/>
    <property type="match status" value="1"/>
</dbReference>
<organism evidence="6 7">
    <name type="scientific">Novosphingobium sediminicola</name>
    <dbReference type="NCBI Taxonomy" id="563162"/>
    <lineage>
        <taxon>Bacteria</taxon>
        <taxon>Pseudomonadati</taxon>
        <taxon>Pseudomonadota</taxon>
        <taxon>Alphaproteobacteria</taxon>
        <taxon>Sphingomonadales</taxon>
        <taxon>Sphingomonadaceae</taxon>
        <taxon>Novosphingobium</taxon>
    </lineage>
</organism>
<evidence type="ECO:0000256" key="3">
    <source>
        <dbReference type="ARBA" id="ARBA00022989"/>
    </source>
</evidence>
<reference evidence="6 7" key="1">
    <citation type="submission" date="2020-08" db="EMBL/GenBank/DDBJ databases">
        <title>Genomic Encyclopedia of Type Strains, Phase IV (KMG-IV): sequencing the most valuable type-strain genomes for metagenomic binning, comparative biology and taxonomic classification.</title>
        <authorList>
            <person name="Goeker M."/>
        </authorList>
    </citation>
    <scope>NUCLEOTIDE SEQUENCE [LARGE SCALE GENOMIC DNA]</scope>
    <source>
        <strain evidence="6 7">DSM 27057</strain>
    </source>
</reference>
<keyword evidence="4 5" id="KW-0472">Membrane</keyword>
<keyword evidence="2 5" id="KW-0812">Transmembrane</keyword>
<evidence type="ECO:0000256" key="2">
    <source>
        <dbReference type="ARBA" id="ARBA00022692"/>
    </source>
</evidence>
<dbReference type="RefSeq" id="WP_221227123.1">
    <property type="nucleotide sequence ID" value="NZ_JACIDX010000012.1"/>
</dbReference>
<dbReference type="SUPFAM" id="SSF161084">
    <property type="entry name" value="MAPEG domain-like"/>
    <property type="match status" value="1"/>
</dbReference>
<proteinExistence type="predicted"/>
<evidence type="ECO:0000256" key="5">
    <source>
        <dbReference type="SAM" id="Phobius"/>
    </source>
</evidence>
<protein>
    <recommendedName>
        <fullName evidence="8">Glutathione S-transferase</fullName>
    </recommendedName>
</protein>
<comment type="caution">
    <text evidence="6">The sequence shown here is derived from an EMBL/GenBank/DDBJ whole genome shotgun (WGS) entry which is preliminary data.</text>
</comment>
<feature type="transmembrane region" description="Helical" evidence="5">
    <location>
        <begin position="113"/>
        <end position="134"/>
    </location>
</feature>
<comment type="subcellular location">
    <subcellularLocation>
        <location evidence="1">Membrane</location>
    </subcellularLocation>
</comment>
<dbReference type="Gene3D" id="1.20.120.550">
    <property type="entry name" value="Membrane associated eicosanoid/glutathione metabolism-like domain"/>
    <property type="match status" value="1"/>
</dbReference>
<dbReference type="Proteomes" id="UP000548867">
    <property type="component" value="Unassembled WGS sequence"/>
</dbReference>